<name>K0INA7_NITGG</name>
<dbReference type="OrthoDB" id="9692at2157"/>
<dbReference type="AlphaFoldDB" id="K0INA7"/>
<organism evidence="1 2">
    <name type="scientific">Nitrososphaera gargensis (strain Ga9.2)</name>
    <dbReference type="NCBI Taxonomy" id="1237085"/>
    <lineage>
        <taxon>Archaea</taxon>
        <taxon>Nitrososphaerota</taxon>
        <taxon>Nitrososphaeria</taxon>
        <taxon>Nitrososphaerales</taxon>
        <taxon>Nitrososphaeraceae</taxon>
        <taxon>Nitrososphaera</taxon>
    </lineage>
</organism>
<sequence>MFGKSGSKWKAEYDDTLYKIYDWDGNLAGYLFPQYGDIEPKEQEDEIIDELNKTHSEVPEATLLLPMVKLDLLDKQEGLDIDYVILSLEANAERTIVWKKWLHDNAKSFKIVGAAVYTAREDRNMLSIALGIVTTIRLGEKEVRDFLSPLLDKLHEDGLL</sequence>
<proteinExistence type="predicted"/>
<dbReference type="KEGG" id="nga:Ngar_c21130"/>
<dbReference type="HOGENOM" id="CLU_1551748_0_0_2"/>
<keyword evidence="2" id="KW-1185">Reference proteome</keyword>
<evidence type="ECO:0000313" key="1">
    <source>
        <dbReference type="EMBL" id="AFU59044.1"/>
    </source>
</evidence>
<evidence type="ECO:0000313" key="2">
    <source>
        <dbReference type="Proteomes" id="UP000008037"/>
    </source>
</evidence>
<protein>
    <submittedName>
        <fullName evidence="1">Uncharacterized protein</fullName>
    </submittedName>
</protein>
<dbReference type="InParanoid" id="K0INA7"/>
<dbReference type="EMBL" id="CP002408">
    <property type="protein sequence ID" value="AFU59044.1"/>
    <property type="molecule type" value="Genomic_DNA"/>
</dbReference>
<dbReference type="Proteomes" id="UP000008037">
    <property type="component" value="Chromosome"/>
</dbReference>
<reference evidence="1 2" key="1">
    <citation type="journal article" date="2012" name="Environ. Microbiol.">
        <title>The genome of the ammonia-oxidizing Candidatus Nitrososphaera gargensis: insights into metabolic versatility and environmental adaptations.</title>
        <authorList>
            <person name="Spang A."/>
            <person name="Poehlein A."/>
            <person name="Offre P."/>
            <person name="Zumbragel S."/>
            <person name="Haider S."/>
            <person name="Rychlik N."/>
            <person name="Nowka B."/>
            <person name="Schmeisser C."/>
            <person name="Lebedeva E.V."/>
            <person name="Rattei T."/>
            <person name="Bohm C."/>
            <person name="Schmid M."/>
            <person name="Galushko A."/>
            <person name="Hatzenpichler R."/>
            <person name="Weinmaier T."/>
            <person name="Daniel R."/>
            <person name="Schleper C."/>
            <person name="Spieck E."/>
            <person name="Streit W."/>
            <person name="Wagner M."/>
        </authorList>
    </citation>
    <scope>NUCLEOTIDE SEQUENCE [LARGE SCALE GENOMIC DNA]</scope>
    <source>
        <strain evidence="2">Ga9.2</strain>
    </source>
</reference>
<dbReference type="GeneID" id="13795976"/>
<dbReference type="RefSeq" id="WP_015019579.1">
    <property type="nucleotide sequence ID" value="NC_018719.1"/>
</dbReference>
<accession>K0INA7</accession>
<gene>
    <name evidence="1" type="ordered locus">Ngar_c21130</name>
</gene>
<dbReference type="STRING" id="1237085.Ngar_c21130"/>
<dbReference type="BioCyc" id="CNIT1237085:G1324-2111-MONOMER"/>